<dbReference type="Proteomes" id="UP001151760">
    <property type="component" value="Unassembled WGS sequence"/>
</dbReference>
<evidence type="ECO:0000313" key="4">
    <source>
        <dbReference type="Proteomes" id="UP001151760"/>
    </source>
</evidence>
<protein>
    <submittedName>
        <fullName evidence="3">RNA-directed DNA polymerase, eukaryota, reverse transcriptase zinc-binding domain protein</fullName>
    </submittedName>
</protein>
<reference evidence="3" key="1">
    <citation type="journal article" date="2022" name="Int. J. Mol. Sci.">
        <title>Draft Genome of Tanacetum Coccineum: Genomic Comparison of Closely Related Tanacetum-Family Plants.</title>
        <authorList>
            <person name="Yamashiro T."/>
            <person name="Shiraishi A."/>
            <person name="Nakayama K."/>
            <person name="Satake H."/>
        </authorList>
    </citation>
    <scope>NUCLEOTIDE SEQUENCE</scope>
</reference>
<sequence>MSRKSAWVGLVNKLQARLSKWKVKTLSIGARLTLLKFVLGASPIYYMSIFKVPKGVLKTMESIRSKFFNGVDSSDRKISWVAWDNVLASKLNGGLGVSSFFALNRALLLKWVWRFISGDGSLWCKVIQAIYGSKFDLHVTDQPSIWCSILREVKSLKDSGFDFSSHCKKRIGDGSCTSFWYDIWLADAPLCVQFPRLFALELDKEIVVANKMDLLWSHLLFPDNFIDDIVFLPSSDVATRWVKFIPIKVNVFSWRARRDRLPTRVNLSRRGVLLDSHLCPLCNAAMEDVQHEILFFLGLGMTWFILSTFFPSQAILEGVFFMLLVADLAGLPKSVGL</sequence>
<keyword evidence="3" id="KW-0695">RNA-directed DNA polymerase</keyword>
<dbReference type="EMBL" id="BQNB010011785">
    <property type="protein sequence ID" value="GJS95130.1"/>
    <property type="molecule type" value="Genomic_DNA"/>
</dbReference>
<dbReference type="GO" id="GO:0003964">
    <property type="term" value="F:RNA-directed DNA polymerase activity"/>
    <property type="evidence" value="ECO:0007669"/>
    <property type="project" value="UniProtKB-KW"/>
</dbReference>
<keyword evidence="3" id="KW-0548">Nucleotidyltransferase</keyword>
<dbReference type="PANTHER" id="PTHR33116">
    <property type="entry name" value="REVERSE TRANSCRIPTASE ZINC-BINDING DOMAIN-CONTAINING PROTEIN-RELATED-RELATED"/>
    <property type="match status" value="1"/>
</dbReference>
<evidence type="ECO:0000256" key="1">
    <source>
        <dbReference type="SAM" id="Phobius"/>
    </source>
</evidence>
<keyword evidence="4" id="KW-1185">Reference proteome</keyword>
<gene>
    <name evidence="3" type="ORF">Tco_0802098</name>
</gene>
<organism evidence="3 4">
    <name type="scientific">Tanacetum coccineum</name>
    <dbReference type="NCBI Taxonomy" id="301880"/>
    <lineage>
        <taxon>Eukaryota</taxon>
        <taxon>Viridiplantae</taxon>
        <taxon>Streptophyta</taxon>
        <taxon>Embryophyta</taxon>
        <taxon>Tracheophyta</taxon>
        <taxon>Spermatophyta</taxon>
        <taxon>Magnoliopsida</taxon>
        <taxon>eudicotyledons</taxon>
        <taxon>Gunneridae</taxon>
        <taxon>Pentapetalae</taxon>
        <taxon>asterids</taxon>
        <taxon>campanulids</taxon>
        <taxon>Asterales</taxon>
        <taxon>Asteraceae</taxon>
        <taxon>Asteroideae</taxon>
        <taxon>Anthemideae</taxon>
        <taxon>Anthemidinae</taxon>
        <taxon>Tanacetum</taxon>
    </lineage>
</organism>
<dbReference type="PANTHER" id="PTHR33116:SF79">
    <property type="entry name" value="REVERSE TRANSCRIPTASE DOMAIN, ZINC FINGER, CCHC-TYPE-RELATED"/>
    <property type="match status" value="1"/>
</dbReference>
<keyword evidence="1" id="KW-0812">Transmembrane</keyword>
<keyword evidence="1" id="KW-1133">Transmembrane helix</keyword>
<keyword evidence="3" id="KW-0808">Transferase</keyword>
<proteinExistence type="predicted"/>
<dbReference type="Pfam" id="PF13966">
    <property type="entry name" value="zf-RVT"/>
    <property type="match status" value="1"/>
</dbReference>
<reference evidence="3" key="2">
    <citation type="submission" date="2022-01" db="EMBL/GenBank/DDBJ databases">
        <authorList>
            <person name="Yamashiro T."/>
            <person name="Shiraishi A."/>
            <person name="Satake H."/>
            <person name="Nakayama K."/>
        </authorList>
    </citation>
    <scope>NUCLEOTIDE SEQUENCE</scope>
</reference>
<keyword evidence="1" id="KW-0472">Membrane</keyword>
<evidence type="ECO:0000259" key="2">
    <source>
        <dbReference type="Pfam" id="PF13966"/>
    </source>
</evidence>
<name>A0ABQ4ZXU7_9ASTR</name>
<evidence type="ECO:0000313" key="3">
    <source>
        <dbReference type="EMBL" id="GJS95130.1"/>
    </source>
</evidence>
<accession>A0ABQ4ZXU7</accession>
<dbReference type="InterPro" id="IPR026960">
    <property type="entry name" value="RVT-Znf"/>
</dbReference>
<feature type="transmembrane region" description="Helical" evidence="1">
    <location>
        <begin position="293"/>
        <end position="326"/>
    </location>
</feature>
<feature type="domain" description="Reverse transcriptase zinc-binding" evidence="2">
    <location>
        <begin position="238"/>
        <end position="292"/>
    </location>
</feature>
<comment type="caution">
    <text evidence="3">The sequence shown here is derived from an EMBL/GenBank/DDBJ whole genome shotgun (WGS) entry which is preliminary data.</text>
</comment>